<accession>A0ABU2LCL8</accession>
<feature type="region of interest" description="Disordered" evidence="1">
    <location>
        <begin position="308"/>
        <end position="363"/>
    </location>
</feature>
<reference evidence="3" key="1">
    <citation type="submission" date="2023-07" db="EMBL/GenBank/DDBJ databases">
        <title>30 novel species of actinomycetes from the DSMZ collection.</title>
        <authorList>
            <person name="Nouioui I."/>
        </authorList>
    </citation>
    <scope>NUCLEOTIDE SEQUENCE [LARGE SCALE GENOMIC DNA]</scope>
    <source>
        <strain evidence="3">DSM 44917</strain>
    </source>
</reference>
<protein>
    <submittedName>
        <fullName evidence="2">Uncharacterized protein</fullName>
    </submittedName>
</protein>
<keyword evidence="3" id="KW-1185">Reference proteome</keyword>
<dbReference type="Proteomes" id="UP001183388">
    <property type="component" value="Unassembled WGS sequence"/>
</dbReference>
<evidence type="ECO:0000313" key="2">
    <source>
        <dbReference type="EMBL" id="MDT0309314.1"/>
    </source>
</evidence>
<name>A0ABU2LCL8_9ACTN</name>
<proteinExistence type="predicted"/>
<evidence type="ECO:0000256" key="1">
    <source>
        <dbReference type="SAM" id="MobiDB-lite"/>
    </source>
</evidence>
<dbReference type="EMBL" id="JAVREN010000034">
    <property type="protein sequence ID" value="MDT0309314.1"/>
    <property type="molecule type" value="Genomic_DNA"/>
</dbReference>
<feature type="compositionally biased region" description="Gly residues" evidence="1">
    <location>
        <begin position="319"/>
        <end position="363"/>
    </location>
</feature>
<gene>
    <name evidence="2" type="ORF">RM780_20455</name>
</gene>
<sequence>MTERELYADRSWSGRAAVRLTDRALTAGGRTMPLAELNLVATAEAYLRGRWLGGGGAERPLAALGRGRDGRGVVPVIRISGSVRPVKTRRADEFARAYGDLAVHVSGGPQAVAEAARQAEAEGVPLWMARRAAPGPVLVAVDRRLVRADVWATGPDGRVTAARLRGPYGLTVRALRASNEPPLTVTVGERPARLVVQRGWRRSQRAVVVESLLGTWVLRRQDGRSSRLLREERPVALITRPDPRTPRNATLLPLAGVRHESPEALDAVMAHFFGTVCGLGDETGTLRFGVVRPLPEPDEEVTWEMPWFTGLGSDSSDSGPGGGGDGWGSGDGGGGDGGSGGGGGSGDGGGGGGDGGGGGGGGD</sequence>
<dbReference type="RefSeq" id="WP_311632271.1">
    <property type="nucleotide sequence ID" value="NZ_JAVREN010000034.1"/>
</dbReference>
<organism evidence="2 3">
    <name type="scientific">Streptomyces boetiae</name>
    <dbReference type="NCBI Taxonomy" id="3075541"/>
    <lineage>
        <taxon>Bacteria</taxon>
        <taxon>Bacillati</taxon>
        <taxon>Actinomycetota</taxon>
        <taxon>Actinomycetes</taxon>
        <taxon>Kitasatosporales</taxon>
        <taxon>Streptomycetaceae</taxon>
        <taxon>Streptomyces</taxon>
    </lineage>
</organism>
<evidence type="ECO:0000313" key="3">
    <source>
        <dbReference type="Proteomes" id="UP001183388"/>
    </source>
</evidence>
<comment type="caution">
    <text evidence="2">The sequence shown here is derived from an EMBL/GenBank/DDBJ whole genome shotgun (WGS) entry which is preliminary data.</text>
</comment>